<evidence type="ECO:0000313" key="1">
    <source>
        <dbReference type="EMBL" id="EQD69010.1"/>
    </source>
</evidence>
<dbReference type="Gene3D" id="2.130.10.10">
    <property type="entry name" value="YVTN repeat-like/Quinoprotein amine dehydrogenase"/>
    <property type="match status" value="1"/>
</dbReference>
<sequence>MQRTPLPAGVVAWTQDAAQHTLWLATDHRLTEYDARGRTMTSFALPDAPTAMAYDASSGQIWMAFANHQVARYTPSGQQTLQTPRPTMASGPMAADGAGGLWIAGRTHVVHLDAEGYVRVRTAVMPETDASATSTSTASIQALAVDPIAHGAWVKTPTR</sequence>
<name>T1CKV5_9ZZZZ</name>
<accession>T1CKV5</accession>
<gene>
    <name evidence="1" type="ORF">B1A_07066</name>
</gene>
<dbReference type="AlphaFoldDB" id="T1CKV5"/>
<dbReference type="SUPFAM" id="SSF101898">
    <property type="entry name" value="NHL repeat"/>
    <property type="match status" value="1"/>
</dbReference>
<reference evidence="1" key="1">
    <citation type="submission" date="2013-08" db="EMBL/GenBank/DDBJ databases">
        <authorList>
            <person name="Mendez C."/>
            <person name="Richter M."/>
            <person name="Ferrer M."/>
            <person name="Sanchez J."/>
        </authorList>
    </citation>
    <scope>NUCLEOTIDE SEQUENCE</scope>
</reference>
<proteinExistence type="predicted"/>
<organism evidence="1">
    <name type="scientific">mine drainage metagenome</name>
    <dbReference type="NCBI Taxonomy" id="410659"/>
    <lineage>
        <taxon>unclassified sequences</taxon>
        <taxon>metagenomes</taxon>
        <taxon>ecological metagenomes</taxon>
    </lineage>
</organism>
<reference evidence="1" key="2">
    <citation type="journal article" date="2014" name="ISME J.">
        <title>Microbial stratification in low pH oxic and suboxic macroscopic growths along an acid mine drainage.</title>
        <authorList>
            <person name="Mendez-Garcia C."/>
            <person name="Mesa V."/>
            <person name="Sprenger R.R."/>
            <person name="Richter M."/>
            <person name="Diez M.S."/>
            <person name="Solano J."/>
            <person name="Bargiela R."/>
            <person name="Golyshina O.V."/>
            <person name="Manteca A."/>
            <person name="Ramos J.L."/>
            <person name="Gallego J.R."/>
            <person name="Llorente I."/>
            <person name="Martins Dos Santos V.A."/>
            <person name="Jensen O.N."/>
            <person name="Pelaez A.I."/>
            <person name="Sanchez J."/>
            <person name="Ferrer M."/>
        </authorList>
    </citation>
    <scope>NUCLEOTIDE SEQUENCE</scope>
</reference>
<dbReference type="InterPro" id="IPR015943">
    <property type="entry name" value="WD40/YVTN_repeat-like_dom_sf"/>
</dbReference>
<dbReference type="EMBL" id="AUZX01005108">
    <property type="protein sequence ID" value="EQD69010.1"/>
    <property type="molecule type" value="Genomic_DNA"/>
</dbReference>
<comment type="caution">
    <text evidence="1">The sequence shown here is derived from an EMBL/GenBank/DDBJ whole genome shotgun (WGS) entry which is preliminary data.</text>
</comment>
<protein>
    <submittedName>
        <fullName evidence="1">Uncharacterized protein</fullName>
    </submittedName>
</protein>